<reference evidence="1 2" key="1">
    <citation type="journal article" date="2019" name="Commun. Biol.">
        <title>The bagworm genome reveals a unique fibroin gene that provides high tensile strength.</title>
        <authorList>
            <person name="Kono N."/>
            <person name="Nakamura H."/>
            <person name="Ohtoshi R."/>
            <person name="Tomita M."/>
            <person name="Numata K."/>
            <person name="Arakawa K."/>
        </authorList>
    </citation>
    <scope>NUCLEOTIDE SEQUENCE [LARGE SCALE GENOMIC DNA]</scope>
</reference>
<evidence type="ECO:0000313" key="1">
    <source>
        <dbReference type="EMBL" id="GBP64884.1"/>
    </source>
</evidence>
<dbReference type="AlphaFoldDB" id="A0A4C1XQN3"/>
<dbReference type="EMBL" id="BGZK01000912">
    <property type="protein sequence ID" value="GBP64884.1"/>
    <property type="molecule type" value="Genomic_DNA"/>
</dbReference>
<keyword evidence="2" id="KW-1185">Reference proteome</keyword>
<protein>
    <submittedName>
        <fullName evidence="1">Uncharacterized protein</fullName>
    </submittedName>
</protein>
<accession>A0A4C1XQN3</accession>
<gene>
    <name evidence="1" type="ORF">EVAR_49817_1</name>
</gene>
<organism evidence="1 2">
    <name type="scientific">Eumeta variegata</name>
    <name type="common">Bagworm moth</name>
    <name type="synonym">Eumeta japonica</name>
    <dbReference type="NCBI Taxonomy" id="151549"/>
    <lineage>
        <taxon>Eukaryota</taxon>
        <taxon>Metazoa</taxon>
        <taxon>Ecdysozoa</taxon>
        <taxon>Arthropoda</taxon>
        <taxon>Hexapoda</taxon>
        <taxon>Insecta</taxon>
        <taxon>Pterygota</taxon>
        <taxon>Neoptera</taxon>
        <taxon>Endopterygota</taxon>
        <taxon>Lepidoptera</taxon>
        <taxon>Glossata</taxon>
        <taxon>Ditrysia</taxon>
        <taxon>Tineoidea</taxon>
        <taxon>Psychidae</taxon>
        <taxon>Oiketicinae</taxon>
        <taxon>Eumeta</taxon>
    </lineage>
</organism>
<name>A0A4C1XQN3_EUMVA</name>
<evidence type="ECO:0000313" key="2">
    <source>
        <dbReference type="Proteomes" id="UP000299102"/>
    </source>
</evidence>
<proteinExistence type="predicted"/>
<dbReference type="Proteomes" id="UP000299102">
    <property type="component" value="Unassembled WGS sequence"/>
</dbReference>
<sequence>MEARGRAARRLKTNAALATAMFCTDVNHVFKATVDLVRRLTRKNRRYSTSSFAVTTEKTIAKVGAGCAGAFETT</sequence>
<comment type="caution">
    <text evidence="1">The sequence shown here is derived from an EMBL/GenBank/DDBJ whole genome shotgun (WGS) entry which is preliminary data.</text>
</comment>